<keyword evidence="1" id="KW-1133">Transmembrane helix</keyword>
<dbReference type="Pfam" id="PF10969">
    <property type="entry name" value="DUF2771"/>
    <property type="match status" value="1"/>
</dbReference>
<dbReference type="RefSeq" id="WP_307869428.1">
    <property type="nucleotide sequence ID" value="NZ_JAGGMR010000001.1"/>
</dbReference>
<evidence type="ECO:0000256" key="1">
    <source>
        <dbReference type="SAM" id="Phobius"/>
    </source>
</evidence>
<feature type="transmembrane region" description="Helical" evidence="1">
    <location>
        <begin position="12"/>
        <end position="35"/>
    </location>
</feature>
<dbReference type="EMBL" id="JAGGMR010000001">
    <property type="protein sequence ID" value="MBP2187580.1"/>
    <property type="molecule type" value="Genomic_DNA"/>
</dbReference>
<name>A0ABS4Q8U6_9NOCA</name>
<protein>
    <recommendedName>
        <fullName evidence="4">DUF2771 domain-containing protein</fullName>
    </recommendedName>
</protein>
<evidence type="ECO:0000313" key="2">
    <source>
        <dbReference type="EMBL" id="MBP2187580.1"/>
    </source>
</evidence>
<reference evidence="2 3" key="1">
    <citation type="submission" date="2021-03" db="EMBL/GenBank/DDBJ databases">
        <title>Sequencing the genomes of 1000 actinobacteria strains.</title>
        <authorList>
            <person name="Klenk H.-P."/>
        </authorList>
    </citation>
    <scope>NUCLEOTIDE SEQUENCE [LARGE SCALE GENOMIC DNA]</scope>
    <source>
        <strain evidence="2 3">DSM 45516</strain>
    </source>
</reference>
<accession>A0ABS4Q8U6</accession>
<sequence length="198" mass="21526">MSERRKLSGRTIIALLAVATLVVVGVAGAVVFNAVRNAPWHAPELTAYAHGQTVDVTPFAYCSVTMRDCRVLPQNPADAAGSVFDGLPCKESDCQRGRTTSLEVPPGYPLQVSLPSQIVNAPWLATLVYVREDGQIVIEEKWRDEYPEGARAITIDSRPLPELRLVGVEVQLPILARDESGREGWVPHAAWSISTAQA</sequence>
<dbReference type="InterPro" id="IPR024495">
    <property type="entry name" value="DUF2771"/>
</dbReference>
<proteinExistence type="predicted"/>
<organism evidence="2 3">
    <name type="scientific">Nocardia goodfellowii</name>
    <dbReference type="NCBI Taxonomy" id="882446"/>
    <lineage>
        <taxon>Bacteria</taxon>
        <taxon>Bacillati</taxon>
        <taxon>Actinomycetota</taxon>
        <taxon>Actinomycetes</taxon>
        <taxon>Mycobacteriales</taxon>
        <taxon>Nocardiaceae</taxon>
        <taxon>Nocardia</taxon>
    </lineage>
</organism>
<dbReference type="Proteomes" id="UP001519325">
    <property type="component" value="Unassembled WGS sequence"/>
</dbReference>
<comment type="caution">
    <text evidence="2">The sequence shown here is derived from an EMBL/GenBank/DDBJ whole genome shotgun (WGS) entry which is preliminary data.</text>
</comment>
<evidence type="ECO:0008006" key="4">
    <source>
        <dbReference type="Google" id="ProtNLM"/>
    </source>
</evidence>
<gene>
    <name evidence="2" type="ORF">BJ987_000481</name>
</gene>
<keyword evidence="3" id="KW-1185">Reference proteome</keyword>
<keyword evidence="1" id="KW-0812">Transmembrane</keyword>
<evidence type="ECO:0000313" key="3">
    <source>
        <dbReference type="Proteomes" id="UP001519325"/>
    </source>
</evidence>
<keyword evidence="1" id="KW-0472">Membrane</keyword>